<dbReference type="CDD" id="cd00130">
    <property type="entry name" value="PAS"/>
    <property type="match status" value="6"/>
</dbReference>
<feature type="domain" description="PAC" evidence="19">
    <location>
        <begin position="627"/>
        <end position="677"/>
    </location>
</feature>
<dbReference type="Pfam" id="PF08447">
    <property type="entry name" value="PAS_3"/>
    <property type="match status" value="3"/>
</dbReference>
<evidence type="ECO:0000256" key="12">
    <source>
        <dbReference type="ARBA" id="ARBA00070616"/>
    </source>
</evidence>
<dbReference type="CDD" id="cd16922">
    <property type="entry name" value="HATPase_EvgS-ArcB-TorS-like"/>
    <property type="match status" value="1"/>
</dbReference>
<feature type="domain" description="PAS" evidence="18">
    <location>
        <begin position="678"/>
        <end position="740"/>
    </location>
</feature>
<dbReference type="InterPro" id="IPR000014">
    <property type="entry name" value="PAS"/>
</dbReference>
<evidence type="ECO:0000256" key="5">
    <source>
        <dbReference type="ARBA" id="ARBA00022741"/>
    </source>
</evidence>
<feature type="domain" description="PAC" evidence="19">
    <location>
        <begin position="752"/>
        <end position="804"/>
    </location>
</feature>
<dbReference type="InterPro" id="IPR035965">
    <property type="entry name" value="PAS-like_dom_sf"/>
</dbReference>
<dbReference type="Pfam" id="PF00989">
    <property type="entry name" value="PAS"/>
    <property type="match status" value="2"/>
</dbReference>
<dbReference type="SMART" id="SM00091">
    <property type="entry name" value="PAS"/>
    <property type="match status" value="6"/>
</dbReference>
<feature type="domain" description="PAS" evidence="18">
    <location>
        <begin position="805"/>
        <end position="875"/>
    </location>
</feature>
<dbReference type="Gene3D" id="3.30.450.20">
    <property type="entry name" value="PAS domain"/>
    <property type="match status" value="6"/>
</dbReference>
<evidence type="ECO:0000256" key="15">
    <source>
        <dbReference type="SAM" id="MobiDB-lite"/>
    </source>
</evidence>
<evidence type="ECO:0000256" key="14">
    <source>
        <dbReference type="SAM" id="Coils"/>
    </source>
</evidence>
<dbReference type="eggNOG" id="COG2202">
    <property type="taxonomic scope" value="Bacteria"/>
</dbReference>
<evidence type="ECO:0000259" key="18">
    <source>
        <dbReference type="PROSITE" id="PS50112"/>
    </source>
</evidence>
<dbReference type="SUPFAM" id="SSF47384">
    <property type="entry name" value="Homodimeric domain of signal transducing histidine kinase"/>
    <property type="match status" value="1"/>
</dbReference>
<feature type="domain" description="PAS" evidence="18">
    <location>
        <begin position="449"/>
        <end position="494"/>
    </location>
</feature>
<feature type="domain" description="Histidine kinase" evidence="16">
    <location>
        <begin position="1089"/>
        <end position="1309"/>
    </location>
</feature>
<dbReference type="PRINTS" id="PR00344">
    <property type="entry name" value="BCTRLSENSOR"/>
</dbReference>
<dbReference type="KEGG" id="nde:NIDE0585"/>
<keyword evidence="7" id="KW-0067">ATP-binding</keyword>
<dbReference type="CDD" id="cd17546">
    <property type="entry name" value="REC_hyHK_CKI1_RcsC-like"/>
    <property type="match status" value="2"/>
</dbReference>
<dbReference type="PANTHER" id="PTHR45339">
    <property type="entry name" value="HYBRID SIGNAL TRANSDUCTION HISTIDINE KINASE J"/>
    <property type="match status" value="1"/>
</dbReference>
<dbReference type="Gene3D" id="1.10.287.130">
    <property type="match status" value="1"/>
</dbReference>
<dbReference type="eggNOG" id="COG5002">
    <property type="taxonomic scope" value="Bacteria"/>
</dbReference>
<dbReference type="SUPFAM" id="SSF52172">
    <property type="entry name" value="CheY-like"/>
    <property type="match status" value="2"/>
</dbReference>
<feature type="compositionally biased region" description="Polar residues" evidence="15">
    <location>
        <begin position="240"/>
        <end position="249"/>
    </location>
</feature>
<dbReference type="Gene3D" id="3.40.50.2300">
    <property type="match status" value="2"/>
</dbReference>
<dbReference type="OrthoDB" id="9811889at2"/>
<evidence type="ECO:0000256" key="10">
    <source>
        <dbReference type="ARBA" id="ARBA00064003"/>
    </source>
</evidence>
<dbReference type="FunFam" id="3.30.450.20:FF:000060">
    <property type="entry name" value="Sensor protein FixL"/>
    <property type="match status" value="1"/>
</dbReference>
<evidence type="ECO:0000256" key="2">
    <source>
        <dbReference type="ARBA" id="ARBA00012438"/>
    </source>
</evidence>
<comment type="caution">
    <text evidence="13">Lacks conserved residue(s) required for the propagation of feature annotation.</text>
</comment>
<evidence type="ECO:0000256" key="1">
    <source>
        <dbReference type="ARBA" id="ARBA00000085"/>
    </source>
</evidence>
<feature type="modified residue" description="4-aspartylphosphate" evidence="13">
    <location>
        <position position="1531"/>
    </location>
</feature>
<dbReference type="InterPro" id="IPR011006">
    <property type="entry name" value="CheY-like_superfamily"/>
</dbReference>
<keyword evidence="14" id="KW-0175">Coiled coil</keyword>
<dbReference type="eggNOG" id="COG3829">
    <property type="taxonomic scope" value="Bacteria"/>
</dbReference>
<dbReference type="SMART" id="SM00086">
    <property type="entry name" value="PAC"/>
    <property type="match status" value="6"/>
</dbReference>
<evidence type="ECO:0000256" key="8">
    <source>
        <dbReference type="ARBA" id="ARBA00023012"/>
    </source>
</evidence>
<dbReference type="eggNOG" id="COG0784">
    <property type="taxonomic scope" value="Bacteria"/>
</dbReference>
<dbReference type="InterPro" id="IPR013655">
    <property type="entry name" value="PAS_fold_3"/>
</dbReference>
<dbReference type="InterPro" id="IPR013767">
    <property type="entry name" value="PAS_fold"/>
</dbReference>
<dbReference type="HOGENOM" id="CLU_243898_0_0_0"/>
<dbReference type="InterPro" id="IPR001610">
    <property type="entry name" value="PAC"/>
</dbReference>
<feature type="domain" description="Response regulatory" evidence="17">
    <location>
        <begin position="1328"/>
        <end position="1449"/>
    </location>
</feature>
<feature type="domain" description="PAC" evidence="19">
    <location>
        <begin position="497"/>
        <end position="549"/>
    </location>
</feature>
<dbReference type="Pfam" id="PF00072">
    <property type="entry name" value="Response_reg"/>
    <property type="match status" value="2"/>
</dbReference>
<dbReference type="SUPFAM" id="SSF55785">
    <property type="entry name" value="PYP-like sensor domain (PAS domain)"/>
    <property type="match status" value="6"/>
</dbReference>
<evidence type="ECO:0000256" key="9">
    <source>
        <dbReference type="ARBA" id="ARBA00059827"/>
    </source>
</evidence>
<dbReference type="Gene3D" id="2.10.70.100">
    <property type="match status" value="1"/>
</dbReference>
<reference evidence="20 21" key="1">
    <citation type="journal article" date="2010" name="Proc. Natl. Acad. Sci. U.S.A.">
        <title>A Nitrospira metagenome illuminates the physiology and evolution of globally important nitrite-oxidizing bacteria.</title>
        <authorList>
            <person name="Lucker S."/>
            <person name="Wagner M."/>
            <person name="Maixner F."/>
            <person name="Pelletier E."/>
            <person name="Koch H."/>
            <person name="Vacherie B."/>
            <person name="Rattei T."/>
            <person name="Sinninghe Damste J."/>
            <person name="Spieck E."/>
            <person name="Le Paslier D."/>
            <person name="Daims H."/>
        </authorList>
    </citation>
    <scope>NUCLEOTIDE SEQUENCE [LARGE SCALE GENOMIC DNA]</scope>
</reference>
<comment type="catalytic activity">
    <reaction evidence="1">
        <text>ATP + protein L-histidine = ADP + protein N-phospho-L-histidine.</text>
        <dbReference type="EC" id="2.7.13.3"/>
    </reaction>
</comment>
<dbReference type="Pfam" id="PF02518">
    <property type="entry name" value="HATPase_c"/>
    <property type="match status" value="1"/>
</dbReference>
<dbReference type="SMART" id="SM00387">
    <property type="entry name" value="HATPase_c"/>
    <property type="match status" value="1"/>
</dbReference>
<dbReference type="InterPro" id="IPR001789">
    <property type="entry name" value="Sig_transdc_resp-reg_receiver"/>
</dbReference>
<keyword evidence="8" id="KW-0902">Two-component regulatory system</keyword>
<keyword evidence="4 20" id="KW-0808">Transferase</keyword>
<evidence type="ECO:0000313" key="21">
    <source>
        <dbReference type="Proteomes" id="UP000001660"/>
    </source>
</evidence>
<evidence type="ECO:0000313" key="20">
    <source>
        <dbReference type="EMBL" id="CBK40358.1"/>
    </source>
</evidence>
<evidence type="ECO:0000259" key="16">
    <source>
        <dbReference type="PROSITE" id="PS50109"/>
    </source>
</evidence>
<dbReference type="CDD" id="cd00082">
    <property type="entry name" value="HisKA"/>
    <property type="match status" value="1"/>
</dbReference>
<keyword evidence="21" id="KW-1185">Reference proteome</keyword>
<dbReference type="PROSITE" id="PS50109">
    <property type="entry name" value="HIS_KIN"/>
    <property type="match status" value="1"/>
</dbReference>
<feature type="region of interest" description="Disordered" evidence="15">
    <location>
        <begin position="240"/>
        <end position="259"/>
    </location>
</feature>
<dbReference type="STRING" id="330214.NIDE0585"/>
<dbReference type="PROSITE" id="PS50112">
    <property type="entry name" value="PAS"/>
    <property type="match status" value="5"/>
</dbReference>
<dbReference type="NCBIfam" id="TIGR00229">
    <property type="entry name" value="sensory_box"/>
    <property type="match status" value="6"/>
</dbReference>
<dbReference type="Pfam" id="PF13426">
    <property type="entry name" value="PAS_9"/>
    <property type="match status" value="1"/>
</dbReference>
<feature type="domain" description="PAC" evidence="19">
    <location>
        <begin position="1019"/>
        <end position="1071"/>
    </location>
</feature>
<evidence type="ECO:0000259" key="19">
    <source>
        <dbReference type="PROSITE" id="PS50113"/>
    </source>
</evidence>
<gene>
    <name evidence="20" type="ORF">NIDE0585</name>
</gene>
<evidence type="ECO:0000256" key="3">
    <source>
        <dbReference type="ARBA" id="ARBA00022553"/>
    </source>
</evidence>
<dbReference type="PANTHER" id="PTHR45339:SF1">
    <property type="entry name" value="HYBRID SIGNAL TRANSDUCTION HISTIDINE KINASE J"/>
    <property type="match status" value="1"/>
</dbReference>
<evidence type="ECO:0000256" key="6">
    <source>
        <dbReference type="ARBA" id="ARBA00022777"/>
    </source>
</evidence>
<dbReference type="FunFam" id="1.10.287.130:FF:000002">
    <property type="entry name" value="Two-component osmosensing histidine kinase"/>
    <property type="match status" value="1"/>
</dbReference>
<protein>
    <recommendedName>
        <fullName evidence="12">Sensor protein FixL</fullName>
        <ecNumber evidence="2">2.7.13.3</ecNumber>
    </recommendedName>
    <alternativeName>
        <fullName evidence="11">Sensory/regulatory protein RpfC</fullName>
    </alternativeName>
</protein>
<dbReference type="InterPro" id="IPR036890">
    <property type="entry name" value="HATPase_C_sf"/>
</dbReference>
<keyword evidence="5" id="KW-0547">Nucleotide-binding</keyword>
<dbReference type="FunFam" id="3.30.565.10:FF:000010">
    <property type="entry name" value="Sensor histidine kinase RcsC"/>
    <property type="match status" value="1"/>
</dbReference>
<dbReference type="InterPro" id="IPR036097">
    <property type="entry name" value="HisK_dim/P_sf"/>
</dbReference>
<dbReference type="PROSITE" id="PS50110">
    <property type="entry name" value="RESPONSE_REGULATORY"/>
    <property type="match status" value="2"/>
</dbReference>
<dbReference type="Pfam" id="PF00512">
    <property type="entry name" value="HisKA"/>
    <property type="match status" value="1"/>
</dbReference>
<dbReference type="InterPro" id="IPR003594">
    <property type="entry name" value="HATPase_dom"/>
</dbReference>
<proteinExistence type="predicted"/>
<dbReference type="SMART" id="SM00448">
    <property type="entry name" value="REC"/>
    <property type="match status" value="2"/>
</dbReference>
<name>D8PAU9_9BACT</name>
<feature type="domain" description="Response regulatory" evidence="17">
    <location>
        <begin position="1482"/>
        <end position="1599"/>
    </location>
</feature>
<dbReference type="Gene3D" id="3.30.565.10">
    <property type="entry name" value="Histidine kinase-like ATPase, C-terminal domain"/>
    <property type="match status" value="1"/>
</dbReference>
<evidence type="ECO:0000256" key="11">
    <source>
        <dbReference type="ARBA" id="ARBA00068150"/>
    </source>
</evidence>
<dbReference type="GO" id="GO:0000155">
    <property type="term" value="F:phosphorelay sensor kinase activity"/>
    <property type="evidence" value="ECO:0007669"/>
    <property type="project" value="InterPro"/>
</dbReference>
<feature type="domain" description="PAS" evidence="18">
    <location>
        <begin position="550"/>
        <end position="620"/>
    </location>
</feature>
<dbReference type="Proteomes" id="UP000001660">
    <property type="component" value="Chromosome"/>
</dbReference>
<organism evidence="20 21">
    <name type="scientific">Nitrospira defluvii</name>
    <dbReference type="NCBI Taxonomy" id="330214"/>
    <lineage>
        <taxon>Bacteria</taxon>
        <taxon>Pseudomonadati</taxon>
        <taxon>Nitrospirota</taxon>
        <taxon>Nitrospiria</taxon>
        <taxon>Nitrospirales</taxon>
        <taxon>Nitrospiraceae</taxon>
        <taxon>Nitrospira</taxon>
    </lineage>
</organism>
<dbReference type="SUPFAM" id="SSF55874">
    <property type="entry name" value="ATPase domain of HSP90 chaperone/DNA topoisomerase II/histidine kinase"/>
    <property type="match status" value="1"/>
</dbReference>
<feature type="domain" description="PAS" evidence="18">
    <location>
        <begin position="930"/>
        <end position="1002"/>
    </location>
</feature>
<accession>D8PAU9</accession>
<dbReference type="GO" id="GO:0006355">
    <property type="term" value="P:regulation of DNA-templated transcription"/>
    <property type="evidence" value="ECO:0007669"/>
    <property type="project" value="InterPro"/>
</dbReference>
<comment type="subunit">
    <text evidence="10">At low DSF concentrations, interacts with RpfF.</text>
</comment>
<keyword evidence="6 20" id="KW-0418">Kinase</keyword>
<dbReference type="InterPro" id="IPR000700">
    <property type="entry name" value="PAS-assoc_C"/>
</dbReference>
<dbReference type="EMBL" id="FP929003">
    <property type="protein sequence ID" value="CBK40358.1"/>
    <property type="molecule type" value="Genomic_DNA"/>
</dbReference>
<evidence type="ECO:0000259" key="17">
    <source>
        <dbReference type="PROSITE" id="PS50110"/>
    </source>
</evidence>
<comment type="function">
    <text evidence="9">Putative oxygen sensor; modulates the activity of FixJ, a transcriptional activator of nitrogen fixation fixK gene. FixL probably acts as a kinase that phosphorylates FixJ.</text>
</comment>
<evidence type="ECO:0000256" key="7">
    <source>
        <dbReference type="ARBA" id="ARBA00022840"/>
    </source>
</evidence>
<evidence type="ECO:0000256" key="13">
    <source>
        <dbReference type="PROSITE-ProRule" id="PRU00169"/>
    </source>
</evidence>
<dbReference type="EC" id="2.7.13.3" evidence="2"/>
<dbReference type="InterPro" id="IPR004358">
    <property type="entry name" value="Sig_transdc_His_kin-like_C"/>
</dbReference>
<dbReference type="SMART" id="SM00388">
    <property type="entry name" value="HisKA"/>
    <property type="match status" value="1"/>
</dbReference>
<keyword evidence="3 13" id="KW-0597">Phosphoprotein</keyword>
<feature type="coiled-coil region" evidence="14">
    <location>
        <begin position="261"/>
        <end position="288"/>
    </location>
</feature>
<dbReference type="InterPro" id="IPR005467">
    <property type="entry name" value="His_kinase_dom"/>
</dbReference>
<dbReference type="InterPro" id="IPR003661">
    <property type="entry name" value="HisK_dim/P_dom"/>
</dbReference>
<sequence>MHHLRSFQLRDMTACGAALRRLGTDAASLEQVADRLVRHLYKSLTMGHLGEPACSLVRLFKTTPYSRLTPDLRALADTRIGNTPPAPSLTCLTLLASAGAVPGWNDPAHSSRFRVIPLDTLEAVERLPMFSQLFRQLGVSLPSLTQPGPSVLLDQHEQSFNVFHIPEAEGSPYVPGQEEFVRTYGIRSVLGFGAPLPDGELFSIILFSKDFIPESTATLFKPLALCAQIALAPYATTTAASHPHQTSRPEQAGDDPTPVHNAHLQARIADLERLLAVHEQTVDEQADRMDLIVQGSQMGTWDWEIPTGRVTFNERWASTLGYRLDELEPHVRTWEQLVHPDDLQQVMATVSAHLRGDTPTYSSEHRLRRKSGAWCWVFDSGRVVKRDAKGAPLRAAGIHLDISDRKALEAAQARAQCDLHAKQQALDEAQTQAHLGSWHWNIETGQEAWSDEQCRIFGHTPDQSLPTYATFLSALHPDDVERVKQAVDGALTYDSPYNVDCRIRRPDGEVRHINCRGVVQRDPDGRPVSMAGTVLDITDYKRTEFAWRDSETRMRSIFESAIEGIVVIDERGRIESANTALLNLLGYQAHELIGQNISLLMPSPYREHHDEYLANYLATGKRTIIGSGRDVPAVRKDGTQIDLHVSVSEMQIGTEKKYTGMLRDISERKRMEATLRESEERFRQLAEHIDAVFWLTSPDKSEVLYVSPAFETIWEFPRDLLYVNPSFWLDHIHPEDRTRVATAAACQMHLPYDEEYRIVTPSGQVRWIRDRSFAIKNAQGEPYRIAGITVDITAAKQMEAQIRASELRHRALVELSPHAIFVNCEDRIVFTNQACVKLLGAIAPSQLFGKTVLEFIHPESQAKVQQRIATIRETNQPVPPTEERFVGLAGAIIDVEVAATPIMFEGKPAIQVIATDIRARKDLERALLATNLQLQTILASATNVSIVATNTEGTITTFNTGAEELLGYTSDEMIGQQSLILLHVPEEIDRHAKELSDLYERPIQGVAALVEHANRGGFDEREWTYQRKDGSRLTVLVTITALRDSDGVVTGFLAMGKDITSRKAAEHALAEARDEALRAAQVKADFLATMSHEIRTPMNAIIGMTGLLLDTALTKEQHEFADSVRRSSDGLLTLLNDILDFSKIEAGKLHFEQLPFDLRMTVEDTVELLAEQAQSKGLELIGLVDAAVPTAVVGDPGRLRQILVNLVGNAIKFTAAGEVFLHVTRETQGGLDLLRFTIKDTGIGIPEAVQGRLFHAFVQADSSTTRRFGGTGLGLAICQRLVSQMHGQIGVESHSGQGSTFWFTAQFPETTLATAPSPFSWSRLRGRRILLVDHCDTVRQAMRQELTSHGMNCTVAQSGPEAVELARTAAASQNPFDLALIELHLSDMDGFETAALLKQGPATAGIRLIILTTVGRRGDGQTARSIGIDAYLTKPLRQAQLLECLCLLLAPESTAGTPPNAEPPALITRHTLSESQAGPKPRLLLAEDNPVNQKVACKMLEKLGYRVDVAGNGQEAVAAHERSRYPLILMDCQMPEVDGFEATALIRKMEGRSAHTPIVAMTANAMQGDRERCLAAGMDDYIAKPVRPKELQAILDTWLGTAGAATGTNG</sequence>
<evidence type="ECO:0000256" key="4">
    <source>
        <dbReference type="ARBA" id="ARBA00022679"/>
    </source>
</evidence>
<feature type="domain" description="PAC" evidence="19">
    <location>
        <begin position="361"/>
        <end position="414"/>
    </location>
</feature>
<dbReference type="GO" id="GO:0005524">
    <property type="term" value="F:ATP binding"/>
    <property type="evidence" value="ECO:0007669"/>
    <property type="project" value="UniProtKB-KW"/>
</dbReference>
<dbReference type="PROSITE" id="PS50113">
    <property type="entry name" value="PAC"/>
    <property type="match status" value="5"/>
</dbReference>